<feature type="region of interest" description="Disordered" evidence="1">
    <location>
        <begin position="56"/>
        <end position="77"/>
    </location>
</feature>
<feature type="compositionally biased region" description="Pro residues" evidence="1">
    <location>
        <begin position="461"/>
        <end position="480"/>
    </location>
</feature>
<feature type="compositionally biased region" description="Polar residues" evidence="1">
    <location>
        <begin position="816"/>
        <end position="827"/>
    </location>
</feature>
<feature type="compositionally biased region" description="Low complexity" evidence="1">
    <location>
        <begin position="684"/>
        <end position="717"/>
    </location>
</feature>
<sequence length="1039" mass="108101">ALCAGGYCAAADPWVAGLGYRLRLSDEVWAACADSVGHLAGARAAGPFDAASWSSDITGSMEHSPAPDVSPSKSGNPFTAVPSLAPKPFSTAAKIATAVAAGEYDLSTESIAPKPCVARVPEGGTMGLVSDPVPPALPPLICDDVLPMALLYRLAAAFDPAGATPYWRQHRYGERETPFFSYLYRLDQPTTSSSASFTGVVEAAIQLLYRRLLREGTHRAGEGKGKAEEGGEINMPTATTAAAAAAGRVVASALHGVVVAEWWAHTRDPTAAHQLHFDVNEDVLRRGLADYQLAHPVLSSVLFLPPASPAIRACRHPEAAAAAADAAAEAAEVEPGPGVESWGASLESRPSSRWERRGSPGGPTLVLDQTPAGARVRVELSEDTGCGRMTPSSLPVSSSSAPNTSAHTTPAAAITPTTVANAAAGPTCGRLPLARRAWAIGPWPNRLLIFPGNLLHGVMPQPVPTQPLPRSSPPSAPPSGPEQHSVPPQKQPLEDRFLNKQPQHLRSGSRYGAGGVAAVAGASRTTLIVAWWGAERLRTATSAPPLAPPGSRGDMGPQLPVARYPGEGAGDEDGLAAVTDTTGEGGQDNTRGEGVAGEEGRKRRWVAAVSDAGGLLEAVHKVEKTGLEAAMEEEMEEDVVERARVRRRRLMLQLEGVKGGGGVRVDDDGGRAAITNTNTNTNTIITTAPITSGGSGSESDGSSSGRSSSDNSGSTGETPTCSGSPSRSSDVSIEDDDEDDNDDVDREEDNDEDEDDEDPEQHQCGDGGTGSMGKVTHRRPYILDWRYAGPLRPGMLLPPLTTPDGLLLPNRDRSPRPQSLESQSQQLGKVSGIAPHDTALAESPACGNDRSRCISGVTGCAQGVPAGSPPPTNRLVLSWRHWFAALRAHSSLASANRVGISGMESGEDGGKLAPLQWRMPLCISPAWVPVKRPPRDLRWAANSGAAATISSVASVASADAAVPAAAAVDDSEAWGPAKAQEGSSRGVEQAEGDLPLPSPAPTRICGSDWGLGQQAVRGMAIALGLAQAMGTVKRPRRQK</sequence>
<name>A0A8J4FBF4_9CHLO</name>
<feature type="region of interest" description="Disordered" evidence="1">
    <location>
        <begin position="802"/>
        <end position="827"/>
    </location>
</feature>
<feature type="region of interest" description="Disordered" evidence="1">
    <location>
        <begin position="970"/>
        <end position="1000"/>
    </location>
</feature>
<dbReference type="Proteomes" id="UP000747399">
    <property type="component" value="Unassembled WGS sequence"/>
</dbReference>
<evidence type="ECO:0000313" key="3">
    <source>
        <dbReference type="Proteomes" id="UP000747399"/>
    </source>
</evidence>
<feature type="non-terminal residue" evidence="2">
    <location>
        <position position="1039"/>
    </location>
</feature>
<feature type="compositionally biased region" description="Polar residues" evidence="1">
    <location>
        <begin position="718"/>
        <end position="731"/>
    </location>
</feature>
<dbReference type="AlphaFoldDB" id="A0A8J4FBF4"/>
<reference evidence="2" key="1">
    <citation type="journal article" date="2021" name="Proc. Natl. Acad. Sci. U.S.A.">
        <title>Three genomes in the algal genus Volvox reveal the fate of a haploid sex-determining region after a transition to homothallism.</title>
        <authorList>
            <person name="Yamamoto K."/>
            <person name="Hamaji T."/>
            <person name="Kawai-Toyooka H."/>
            <person name="Matsuzaki R."/>
            <person name="Takahashi F."/>
            <person name="Nishimura Y."/>
            <person name="Kawachi M."/>
            <person name="Noguchi H."/>
            <person name="Minakuchi Y."/>
            <person name="Umen J.G."/>
            <person name="Toyoda A."/>
            <person name="Nozaki H."/>
        </authorList>
    </citation>
    <scope>NUCLEOTIDE SEQUENCE</scope>
    <source>
        <strain evidence="2">NIES-3780</strain>
    </source>
</reference>
<organism evidence="2 3">
    <name type="scientific">Volvox africanus</name>
    <dbReference type="NCBI Taxonomy" id="51714"/>
    <lineage>
        <taxon>Eukaryota</taxon>
        <taxon>Viridiplantae</taxon>
        <taxon>Chlorophyta</taxon>
        <taxon>core chlorophytes</taxon>
        <taxon>Chlorophyceae</taxon>
        <taxon>CS clade</taxon>
        <taxon>Chlamydomonadales</taxon>
        <taxon>Volvocaceae</taxon>
        <taxon>Volvox</taxon>
    </lineage>
</organism>
<dbReference type="EMBL" id="BNCO01000063">
    <property type="protein sequence ID" value="GIL64140.1"/>
    <property type="molecule type" value="Genomic_DNA"/>
</dbReference>
<gene>
    <name evidence="2" type="ORF">Vafri_18090</name>
</gene>
<feature type="region of interest" description="Disordered" evidence="1">
    <location>
        <begin position="460"/>
        <end position="490"/>
    </location>
</feature>
<feature type="region of interest" description="Disordered" evidence="1">
    <location>
        <begin position="566"/>
        <end position="601"/>
    </location>
</feature>
<feature type="compositionally biased region" description="Low complexity" evidence="1">
    <location>
        <begin position="390"/>
        <end position="410"/>
    </location>
</feature>
<keyword evidence="3" id="KW-1185">Reference proteome</keyword>
<evidence type="ECO:0000313" key="2">
    <source>
        <dbReference type="EMBL" id="GIL64140.1"/>
    </source>
</evidence>
<feature type="region of interest" description="Disordered" evidence="1">
    <location>
        <begin position="684"/>
        <end position="775"/>
    </location>
</feature>
<accession>A0A8J4FBF4</accession>
<evidence type="ECO:0000256" key="1">
    <source>
        <dbReference type="SAM" id="MobiDB-lite"/>
    </source>
</evidence>
<feature type="region of interest" description="Disordered" evidence="1">
    <location>
        <begin position="384"/>
        <end position="410"/>
    </location>
</feature>
<proteinExistence type="predicted"/>
<feature type="non-terminal residue" evidence="2">
    <location>
        <position position="1"/>
    </location>
</feature>
<comment type="caution">
    <text evidence="2">The sequence shown here is derived from an EMBL/GenBank/DDBJ whole genome shotgun (WGS) entry which is preliminary data.</text>
</comment>
<feature type="compositionally biased region" description="Acidic residues" evidence="1">
    <location>
        <begin position="732"/>
        <end position="759"/>
    </location>
</feature>
<feature type="region of interest" description="Disordered" evidence="1">
    <location>
        <begin position="326"/>
        <end position="371"/>
    </location>
</feature>
<protein>
    <submittedName>
        <fullName evidence="2">Uncharacterized protein</fullName>
    </submittedName>
</protein>